<feature type="transmembrane region" description="Helical" evidence="6">
    <location>
        <begin position="159"/>
        <end position="188"/>
    </location>
</feature>
<accession>A0A6J5F8R9</accession>
<sequence>MGTPQIRSARTPLMPASDARLPETRPVAETGLVHIAPGLLGKTSRMRSLMFWIVGLMGFLAVILVVLHLGSLQKMTELIRSARPGWMLVALAVQSCTYVSAAFVWRNALRQAGHPLSLRALIPLGIAKVFTDQVLPSGGISGTMLVVRGLTGRQVPAGIAMAAMLVGMVSYDVAYLLVVLVSAGVLWLQHRLNVPLIAGVAIFVTMTVAVPAAVLGLKQWGQRAPIAWLSKCLGVTTLLQELTDAPGHLLRSPRLLLQTVGLQLAIFVFDALTLWLAFNAIGEVPPLWVVFVSFIIASMVATIGPIPVGLGTFEATSVGMLSLLGVSVEAALAATLLLRALTFWLPMLPGIWLARREIRRH</sequence>
<feature type="transmembrane region" description="Helical" evidence="6">
    <location>
        <begin position="194"/>
        <end position="214"/>
    </location>
</feature>
<feature type="transmembrane region" description="Helical" evidence="6">
    <location>
        <begin position="255"/>
        <end position="278"/>
    </location>
</feature>
<dbReference type="EMBL" id="CADIKH010000095">
    <property type="protein sequence ID" value="CAB3774042.1"/>
    <property type="molecule type" value="Genomic_DNA"/>
</dbReference>
<dbReference type="Proteomes" id="UP000494363">
    <property type="component" value="Unassembled WGS sequence"/>
</dbReference>
<feature type="transmembrane region" description="Helical" evidence="6">
    <location>
        <begin position="330"/>
        <end position="354"/>
    </location>
</feature>
<reference evidence="7 8" key="1">
    <citation type="submission" date="2020-04" db="EMBL/GenBank/DDBJ databases">
        <authorList>
            <person name="De Canck E."/>
        </authorList>
    </citation>
    <scope>NUCLEOTIDE SEQUENCE [LARGE SCALE GENOMIC DNA]</scope>
    <source>
        <strain evidence="7 8">LMG 29542</strain>
    </source>
</reference>
<evidence type="ECO:0000313" key="8">
    <source>
        <dbReference type="Proteomes" id="UP000494363"/>
    </source>
</evidence>
<gene>
    <name evidence="7" type="ORF">LMG29542_07564</name>
</gene>
<feature type="transmembrane region" description="Helical" evidence="6">
    <location>
        <begin position="125"/>
        <end position="147"/>
    </location>
</feature>
<organism evidence="7 8">
    <name type="scientific">Paraburkholderia humisilvae</name>
    <dbReference type="NCBI Taxonomy" id="627669"/>
    <lineage>
        <taxon>Bacteria</taxon>
        <taxon>Pseudomonadati</taxon>
        <taxon>Pseudomonadota</taxon>
        <taxon>Betaproteobacteria</taxon>
        <taxon>Burkholderiales</taxon>
        <taxon>Burkholderiaceae</taxon>
        <taxon>Paraburkholderia</taxon>
    </lineage>
</organism>
<dbReference type="AlphaFoldDB" id="A0A6J5F8R9"/>
<evidence type="ECO:0000256" key="3">
    <source>
        <dbReference type="ARBA" id="ARBA00022692"/>
    </source>
</evidence>
<dbReference type="Pfam" id="PF03706">
    <property type="entry name" value="LPG_synthase_TM"/>
    <property type="match status" value="1"/>
</dbReference>
<evidence type="ECO:0000256" key="4">
    <source>
        <dbReference type="ARBA" id="ARBA00022989"/>
    </source>
</evidence>
<dbReference type="GO" id="GO:0005886">
    <property type="term" value="C:plasma membrane"/>
    <property type="evidence" value="ECO:0007669"/>
    <property type="project" value="UniProtKB-SubCell"/>
</dbReference>
<protein>
    <recommendedName>
        <fullName evidence="9">Flippase-like domain-containing protein</fullName>
    </recommendedName>
</protein>
<dbReference type="PANTHER" id="PTHR39087">
    <property type="entry name" value="UPF0104 MEMBRANE PROTEIN MJ1595"/>
    <property type="match status" value="1"/>
</dbReference>
<evidence type="ECO:0000313" key="7">
    <source>
        <dbReference type="EMBL" id="CAB3774042.1"/>
    </source>
</evidence>
<name>A0A6J5F8R9_9BURK</name>
<keyword evidence="4 6" id="KW-1133">Transmembrane helix</keyword>
<keyword evidence="2" id="KW-1003">Cell membrane</keyword>
<evidence type="ECO:0000256" key="5">
    <source>
        <dbReference type="ARBA" id="ARBA00023136"/>
    </source>
</evidence>
<dbReference type="NCBIfam" id="TIGR00374">
    <property type="entry name" value="flippase-like domain"/>
    <property type="match status" value="1"/>
</dbReference>
<comment type="subcellular location">
    <subcellularLocation>
        <location evidence="1">Cell membrane</location>
        <topology evidence="1">Multi-pass membrane protein</topology>
    </subcellularLocation>
</comment>
<evidence type="ECO:0000256" key="6">
    <source>
        <dbReference type="SAM" id="Phobius"/>
    </source>
</evidence>
<dbReference type="InterPro" id="IPR022791">
    <property type="entry name" value="L-PG_synthase/AglD"/>
</dbReference>
<feature type="transmembrane region" description="Helical" evidence="6">
    <location>
        <begin position="287"/>
        <end position="310"/>
    </location>
</feature>
<feature type="transmembrane region" description="Helical" evidence="6">
    <location>
        <begin position="49"/>
        <end position="72"/>
    </location>
</feature>
<keyword evidence="3 6" id="KW-0812">Transmembrane</keyword>
<dbReference type="PANTHER" id="PTHR39087:SF2">
    <property type="entry name" value="UPF0104 MEMBRANE PROTEIN MJ1595"/>
    <property type="match status" value="1"/>
</dbReference>
<proteinExistence type="predicted"/>
<evidence type="ECO:0000256" key="1">
    <source>
        <dbReference type="ARBA" id="ARBA00004651"/>
    </source>
</evidence>
<keyword evidence="8" id="KW-1185">Reference proteome</keyword>
<keyword evidence="5 6" id="KW-0472">Membrane</keyword>
<evidence type="ECO:0008006" key="9">
    <source>
        <dbReference type="Google" id="ProtNLM"/>
    </source>
</evidence>
<evidence type="ECO:0000256" key="2">
    <source>
        <dbReference type="ARBA" id="ARBA00022475"/>
    </source>
</evidence>
<feature type="transmembrane region" description="Helical" evidence="6">
    <location>
        <begin position="84"/>
        <end position="105"/>
    </location>
</feature>